<reference evidence="2 3" key="1">
    <citation type="submission" date="2017-04" db="EMBL/GenBank/DDBJ databases">
        <title>MLSA of the genus Halorubrum.</title>
        <authorList>
            <person name="De La Haba R."/>
            <person name="Sanchez-Porro C."/>
            <person name="Infante-Dominguez C."/>
            <person name="Ventosa A."/>
        </authorList>
    </citation>
    <scope>NUCLEOTIDE SEQUENCE [LARGE SCALE GENOMIC DNA]</scope>
    <source>
        <strain evidence="2 3">DSM 17463</strain>
    </source>
</reference>
<sequence length="158" mass="16969">MTTAVDTNAFLGLLYDDERADASGAALRRAYRDGAVVAAPVVYAELAADGRFASAADLDRFLADFSVDVTEPSREARFAAGERFREYVDRRPDGIQCPACGEKRSVDCEACGESLSPRQHVAADFLIGAHAAVDCDGLVSFDEEVYSTYFPSLTVSPA</sequence>
<dbReference type="Pfam" id="PF01850">
    <property type="entry name" value="PIN"/>
    <property type="match status" value="1"/>
</dbReference>
<dbReference type="InterPro" id="IPR029060">
    <property type="entry name" value="PIN-like_dom_sf"/>
</dbReference>
<evidence type="ECO:0000259" key="1">
    <source>
        <dbReference type="Pfam" id="PF01850"/>
    </source>
</evidence>
<comment type="caution">
    <text evidence="2">The sequence shown here is derived from an EMBL/GenBank/DDBJ whole genome shotgun (WGS) entry which is preliminary data.</text>
</comment>
<dbReference type="SUPFAM" id="SSF88723">
    <property type="entry name" value="PIN domain-like"/>
    <property type="match status" value="1"/>
</dbReference>
<proteinExistence type="predicted"/>
<gene>
    <name evidence="2" type="ORF">B9H04_09795</name>
</gene>
<name>A0A1X4H299_HALEZ</name>
<dbReference type="RefSeq" id="WP_049932408.1">
    <property type="nucleotide sequence ID" value="NZ_ATXS01000010.1"/>
</dbReference>
<dbReference type="eggNOG" id="arCOG04502">
    <property type="taxonomic scope" value="Archaea"/>
</dbReference>
<dbReference type="Proteomes" id="UP000193587">
    <property type="component" value="Unassembled WGS sequence"/>
</dbReference>
<dbReference type="AlphaFoldDB" id="A0A1X4H299"/>
<dbReference type="STRING" id="1121945.GCA_000421805_02430"/>
<protein>
    <submittedName>
        <fullName evidence="2">Nucleotide-binding protein</fullName>
    </submittedName>
</protein>
<dbReference type="InterPro" id="IPR002716">
    <property type="entry name" value="PIN_dom"/>
</dbReference>
<accession>A0A1X4H299</accession>
<evidence type="ECO:0000313" key="3">
    <source>
        <dbReference type="Proteomes" id="UP000193587"/>
    </source>
</evidence>
<organism evidence="2 3">
    <name type="scientific">Halorubrum ezzemoulense DSM 17463</name>
    <dbReference type="NCBI Taxonomy" id="1121945"/>
    <lineage>
        <taxon>Archaea</taxon>
        <taxon>Methanobacteriati</taxon>
        <taxon>Methanobacteriota</taxon>
        <taxon>Stenosarchaea group</taxon>
        <taxon>Halobacteria</taxon>
        <taxon>Halobacteriales</taxon>
        <taxon>Haloferacaceae</taxon>
        <taxon>Halorubrum</taxon>
    </lineage>
</organism>
<evidence type="ECO:0000313" key="2">
    <source>
        <dbReference type="EMBL" id="OSP04850.1"/>
    </source>
</evidence>
<dbReference type="EMBL" id="NEDJ01000030">
    <property type="protein sequence ID" value="OSP04850.1"/>
    <property type="molecule type" value="Genomic_DNA"/>
</dbReference>
<feature type="domain" description="PIN" evidence="1">
    <location>
        <begin position="5"/>
        <end position="149"/>
    </location>
</feature>
<dbReference type="Gene3D" id="3.40.50.1010">
    <property type="entry name" value="5'-nuclease"/>
    <property type="match status" value="1"/>
</dbReference>